<accession>A0A553NYC6</accession>
<feature type="compositionally biased region" description="Polar residues" evidence="5">
    <location>
        <begin position="1060"/>
        <end position="1081"/>
    </location>
</feature>
<dbReference type="Gene3D" id="3.90.70.10">
    <property type="entry name" value="Cysteine proteinases"/>
    <property type="match status" value="2"/>
</dbReference>
<dbReference type="Gene3D" id="3.30.2230.10">
    <property type="entry name" value="DUSP-like"/>
    <property type="match status" value="1"/>
</dbReference>
<dbReference type="FunFam" id="3.90.70.10:FF:000018">
    <property type="entry name" value="Ubiquitin carboxyl-terminal hydrolase 32"/>
    <property type="match status" value="1"/>
</dbReference>
<sequence length="1548" mass="173547">MGGKESKAFPITSDEALKRVSESERRRLQDAFRRLATNNGQLAAVSLSAGGYAGPGSLSRATFVREVLGEGVPPILADRIFALCGGGVGNGSGGSAYGGLGGMSAQNSSAMSASTRGLNFREVLSVLVLITRGTADEKMKFLFGVLASDSNNTHIDRSDLIRFLRECDPAASLDELASLFAEGDKVNYDKFSTWLSERPRACSVSEWLLVPNMHLNLVNKLDTPTFYQTLAGVTHLEEQEIVELEKRFWTMAGNSASGQIDLQTIRPLVSPPLPHILVSSFFSAFDENLDGHIDFKELSCGVSAACRGPEMERQKFCFKIFDTDRDGVLNENEMRIMCECLVHVRNQNASTFAPLKPDIGQMISDILERHDPKGSRTLSVQEFLVWTVNNPYPEEFSRLIFQICHIVLGLRPLSRSDERDIVKGWLEREEKAPLNVGTIWHLINMDWWNHWNAYVSNSQEVRPPVATNASQTPNGDAGVATSKRSGKKSLDSTLAMDSNSGVIGTSYQQLNENGTSSEGTPSLSPYPSRKTSAALTVHTKARPGLIDNTPLVQSNHSRITSLTAEGGKLKTSVKLVRGKDFELIPERLWRALVLWYGGSPSLPRQVIRNKKGEVELELNPLSVKLLKHQVITRPSNVSSVVAGYSAAAATISATTNGTSYGSNLPSTTRRYHAYQAAFSRRTTIKQISEFLSTRLHLKLDDMRLWQYKDDTQMNLLEDENCTLEDAGLKDEGSLLVEVRSRDGTWPEEITSLCNNNSDRRASVLSTNLNVRGVTGLTNLGNTCYMNTALQCVFNTKILAEYFSRNCHLYELNRTNPLGMKGHVAKRFGDLIKDVWTVENKAIAPFKLRGTIAKYQPHFGSAQQQDAQELLSFLLDGLHEDLNRVTDKPYVELKDSDGRADLEVAAEAWENHVIRNRSIVVDLFHGQFKSKVTCKVCGHESVRFDPFTFLTLPLPMESSIHLEVIVIKQDGSVPIKYGLTLNMESRYSSVRPHLSELCGIPPQNLILVDIVQCQFRAIPAEEQKLKGMNKSCIYAYEFHSTMNTTKSARNEQQSFSEIQRNVQSPTKKQHLTNGETTISTNGKPKPNEMPQEIYFLSMEKYRPMLFGIPLIVPCNETTTLQDLYKSVWTQVSRLVSPLPPRDSSTNHATDCDDSLRYEYPFNLKTVTKDGSWCSRCSWQLYCRGCPLPCSAEPFQFSSSNLAIDWDQTALHLRYLSAQEKSFKEDPSVGESLRAATESITLKKCLEAFTREEELGEDEKYYCSICKTHQLAIKKFQLWRLPPILIVHFKRFHFVNGRWIKSHKIVDFPIKDFDPTPFLAAVPGTTVQRYRALRSGAKPIAHGTIAELSEPNSLETITQPLHEINIQDDDEDGDEEEVFGHENHNPPPMCNGGVEDGQKPDTRPMVSHPMNGEDPIARRKRMESTSLLTHTIKDDQLEDFHQHKLVEGHNPLEINYKLYSMVSHSGVLAGGHYVSYGKHNDGKWYLQNDSACKPINEDQMDKSTAYLLFYEREGLCKEAYLPKVEGKSLPDIRDLDEELETDFKKNCSVM</sequence>
<keyword evidence="10" id="KW-1185">Reference proteome</keyword>
<feature type="region of interest" description="Disordered" evidence="5">
    <location>
        <begin position="464"/>
        <end position="529"/>
    </location>
</feature>
<dbReference type="CDD" id="cd00051">
    <property type="entry name" value="EFh"/>
    <property type="match status" value="2"/>
</dbReference>
<dbReference type="InterPro" id="IPR018200">
    <property type="entry name" value="USP_CS"/>
</dbReference>
<dbReference type="EC" id="3.4.19.12" evidence="2"/>
<feature type="domain" description="EF-hand" evidence="6">
    <location>
        <begin position="309"/>
        <end position="344"/>
    </location>
</feature>
<comment type="caution">
    <text evidence="9">The sequence shown here is derived from an EMBL/GenBank/DDBJ whole genome shotgun (WGS) entry which is preliminary data.</text>
</comment>
<name>A0A553NYC6_TIGCA</name>
<dbReference type="GO" id="GO:0005794">
    <property type="term" value="C:Golgi apparatus"/>
    <property type="evidence" value="ECO:0007669"/>
    <property type="project" value="TreeGrafter"/>
</dbReference>
<dbReference type="Pfam" id="PF14836">
    <property type="entry name" value="Ubiquitin_3"/>
    <property type="match status" value="1"/>
</dbReference>
<dbReference type="PROSITE" id="PS00018">
    <property type="entry name" value="EF_HAND_1"/>
    <property type="match status" value="1"/>
</dbReference>
<evidence type="ECO:0000256" key="4">
    <source>
        <dbReference type="ARBA" id="ARBA00022837"/>
    </source>
</evidence>
<keyword evidence="3" id="KW-0378">Hydrolase</keyword>
<dbReference type="SMART" id="SM00054">
    <property type="entry name" value="EFh"/>
    <property type="match status" value="2"/>
</dbReference>
<dbReference type="Gene3D" id="1.10.238.10">
    <property type="entry name" value="EF-hand"/>
    <property type="match status" value="2"/>
</dbReference>
<dbReference type="Pfam" id="PF00443">
    <property type="entry name" value="UCH"/>
    <property type="match status" value="1"/>
</dbReference>
<dbReference type="GO" id="GO:0005509">
    <property type="term" value="F:calcium ion binding"/>
    <property type="evidence" value="ECO:0007669"/>
    <property type="project" value="InterPro"/>
</dbReference>
<dbReference type="SUPFAM" id="SSF47473">
    <property type="entry name" value="EF-hand"/>
    <property type="match status" value="2"/>
</dbReference>
<dbReference type="Pfam" id="PF06337">
    <property type="entry name" value="DUSP"/>
    <property type="match status" value="1"/>
</dbReference>
<evidence type="ECO:0000256" key="3">
    <source>
        <dbReference type="ARBA" id="ARBA00022670"/>
    </source>
</evidence>
<feature type="compositionally biased region" description="Polar residues" evidence="5">
    <location>
        <begin position="491"/>
        <end position="529"/>
    </location>
</feature>
<protein>
    <recommendedName>
        <fullName evidence="2">ubiquitinyl hydrolase 1</fullName>
        <ecNumber evidence="2">3.4.19.12</ecNumber>
    </recommendedName>
</protein>
<dbReference type="Proteomes" id="UP000318571">
    <property type="component" value="Chromosome 9"/>
</dbReference>
<dbReference type="InterPro" id="IPR006615">
    <property type="entry name" value="Pept_C19_DUSP"/>
</dbReference>
<dbReference type="OMA" id="FKADNRR"/>
<keyword evidence="3" id="KW-0645">Protease</keyword>
<dbReference type="PROSITE" id="PS50235">
    <property type="entry name" value="USP_3"/>
    <property type="match status" value="1"/>
</dbReference>
<dbReference type="InterPro" id="IPR018247">
    <property type="entry name" value="EF_Hand_1_Ca_BS"/>
</dbReference>
<dbReference type="SMART" id="SM00695">
    <property type="entry name" value="DUSP"/>
    <property type="match status" value="1"/>
</dbReference>
<dbReference type="GO" id="GO:0006508">
    <property type="term" value="P:proteolysis"/>
    <property type="evidence" value="ECO:0007669"/>
    <property type="project" value="UniProtKB-KW"/>
</dbReference>
<feature type="domain" description="USP" evidence="7">
    <location>
        <begin position="774"/>
        <end position="1511"/>
    </location>
</feature>
<dbReference type="PANTHER" id="PTHR21646:SF76">
    <property type="entry name" value="UBIQUITIN CARBOXYL-TERMINAL HYDROLASE 32"/>
    <property type="match status" value="1"/>
</dbReference>
<dbReference type="InterPro" id="IPR028135">
    <property type="entry name" value="Ub_USP-typ"/>
</dbReference>
<organism evidence="9 10">
    <name type="scientific">Tigriopus californicus</name>
    <name type="common">Marine copepod</name>
    <dbReference type="NCBI Taxonomy" id="6832"/>
    <lineage>
        <taxon>Eukaryota</taxon>
        <taxon>Metazoa</taxon>
        <taxon>Ecdysozoa</taxon>
        <taxon>Arthropoda</taxon>
        <taxon>Crustacea</taxon>
        <taxon>Multicrustacea</taxon>
        <taxon>Hexanauplia</taxon>
        <taxon>Copepoda</taxon>
        <taxon>Harpacticoida</taxon>
        <taxon>Harpacticidae</taxon>
        <taxon>Tigriopus</taxon>
    </lineage>
</organism>
<comment type="catalytic activity">
    <reaction evidence="1">
        <text>Thiol-dependent hydrolysis of ester, thioester, amide, peptide and isopeptide bonds formed by the C-terminal Gly of ubiquitin (a 76-residue protein attached to proteins as an intracellular targeting signal).</text>
        <dbReference type="EC" id="3.4.19.12"/>
    </reaction>
</comment>
<gene>
    <name evidence="9" type="ORF">TCAL_02400</name>
</gene>
<proteinExistence type="predicted"/>
<dbReference type="PROSITE" id="PS51283">
    <property type="entry name" value="DUSP"/>
    <property type="match status" value="1"/>
</dbReference>
<feature type="region of interest" description="Disordered" evidence="5">
    <location>
        <begin position="1369"/>
        <end position="1390"/>
    </location>
</feature>
<dbReference type="InterPro" id="IPR038765">
    <property type="entry name" value="Papain-like_cys_pep_sf"/>
</dbReference>
<reference evidence="9 10" key="1">
    <citation type="journal article" date="2018" name="Nat. Ecol. Evol.">
        <title>Genomic signatures of mitonuclear coevolution across populations of Tigriopus californicus.</title>
        <authorList>
            <person name="Barreto F.S."/>
            <person name="Watson E.T."/>
            <person name="Lima T.G."/>
            <person name="Willett C.S."/>
            <person name="Edmands S."/>
            <person name="Li W."/>
            <person name="Burton R.S."/>
        </authorList>
    </citation>
    <scope>NUCLEOTIDE SEQUENCE [LARGE SCALE GENOMIC DNA]</scope>
    <source>
        <strain evidence="9 10">San Diego</strain>
    </source>
</reference>
<dbReference type="InterPro" id="IPR002048">
    <property type="entry name" value="EF_hand_dom"/>
</dbReference>
<dbReference type="PROSITE" id="PS00973">
    <property type="entry name" value="USP_2"/>
    <property type="match status" value="1"/>
</dbReference>
<dbReference type="GO" id="GO:0004843">
    <property type="term" value="F:cysteine-type deubiquitinase activity"/>
    <property type="evidence" value="ECO:0007669"/>
    <property type="project" value="UniProtKB-EC"/>
</dbReference>
<keyword evidence="4" id="KW-0106">Calcium</keyword>
<evidence type="ECO:0000256" key="1">
    <source>
        <dbReference type="ARBA" id="ARBA00000707"/>
    </source>
</evidence>
<dbReference type="SUPFAM" id="SSF143791">
    <property type="entry name" value="DUSP-like"/>
    <property type="match status" value="1"/>
</dbReference>
<dbReference type="InterPro" id="IPR028889">
    <property type="entry name" value="USP"/>
</dbReference>
<dbReference type="SUPFAM" id="SSF54001">
    <property type="entry name" value="Cysteine proteinases"/>
    <property type="match status" value="1"/>
</dbReference>
<dbReference type="STRING" id="6832.A0A553NYC6"/>
<dbReference type="InterPro" id="IPR050185">
    <property type="entry name" value="Ub_carboxyl-term_hydrolase"/>
</dbReference>
<evidence type="ECO:0000259" key="7">
    <source>
        <dbReference type="PROSITE" id="PS50235"/>
    </source>
</evidence>
<dbReference type="GO" id="GO:0016579">
    <property type="term" value="P:protein deubiquitination"/>
    <property type="evidence" value="ECO:0007669"/>
    <property type="project" value="InterPro"/>
</dbReference>
<dbReference type="EMBL" id="VCGU01000009">
    <property type="protein sequence ID" value="TRY70436.1"/>
    <property type="molecule type" value="Genomic_DNA"/>
</dbReference>
<dbReference type="InterPro" id="IPR011992">
    <property type="entry name" value="EF-hand-dom_pair"/>
</dbReference>
<dbReference type="PANTHER" id="PTHR21646">
    <property type="entry name" value="UBIQUITIN CARBOXYL-TERMINAL HYDROLASE"/>
    <property type="match status" value="1"/>
</dbReference>
<dbReference type="InterPro" id="IPR001394">
    <property type="entry name" value="Peptidase_C19_UCH"/>
</dbReference>
<evidence type="ECO:0000259" key="6">
    <source>
        <dbReference type="PROSITE" id="PS50222"/>
    </source>
</evidence>
<feature type="region of interest" description="Disordered" evidence="5">
    <location>
        <begin position="1060"/>
        <end position="1084"/>
    </location>
</feature>
<dbReference type="Gene3D" id="3.10.20.90">
    <property type="entry name" value="Phosphatidylinositol 3-kinase Catalytic Subunit, Chain A, domain 1"/>
    <property type="match status" value="1"/>
</dbReference>
<evidence type="ECO:0000313" key="10">
    <source>
        <dbReference type="Proteomes" id="UP000318571"/>
    </source>
</evidence>
<dbReference type="InterPro" id="IPR035927">
    <property type="entry name" value="DUSP-like_sf"/>
</dbReference>
<feature type="domain" description="DUSP" evidence="8">
    <location>
        <begin position="413"/>
        <end position="607"/>
    </location>
</feature>
<dbReference type="PROSITE" id="PS50222">
    <property type="entry name" value="EF_HAND_2"/>
    <property type="match status" value="2"/>
</dbReference>
<feature type="domain" description="EF-hand" evidence="6">
    <location>
        <begin position="281"/>
        <end position="308"/>
    </location>
</feature>
<evidence type="ECO:0000256" key="5">
    <source>
        <dbReference type="SAM" id="MobiDB-lite"/>
    </source>
</evidence>
<evidence type="ECO:0000256" key="2">
    <source>
        <dbReference type="ARBA" id="ARBA00012759"/>
    </source>
</evidence>
<evidence type="ECO:0000313" key="9">
    <source>
        <dbReference type="EMBL" id="TRY70436.1"/>
    </source>
</evidence>
<evidence type="ECO:0000259" key="8">
    <source>
        <dbReference type="PROSITE" id="PS51283"/>
    </source>
</evidence>